<evidence type="ECO:0000313" key="1">
    <source>
        <dbReference type="EMBL" id="SFE87629.1"/>
    </source>
</evidence>
<accession>A0A1I2E4Q5</accession>
<keyword evidence="2" id="KW-1185">Reference proteome</keyword>
<dbReference type="Proteomes" id="UP000199516">
    <property type="component" value="Unassembled WGS sequence"/>
</dbReference>
<dbReference type="AlphaFoldDB" id="A0A1I2E4Q5"/>
<evidence type="ECO:0000313" key="2">
    <source>
        <dbReference type="Proteomes" id="UP000199516"/>
    </source>
</evidence>
<reference evidence="1 2" key="1">
    <citation type="submission" date="2016-10" db="EMBL/GenBank/DDBJ databases">
        <authorList>
            <person name="de Groot N.N."/>
        </authorList>
    </citation>
    <scope>NUCLEOTIDE SEQUENCE [LARGE SCALE GENOMIC DNA]</scope>
    <source>
        <strain evidence="1 2">DSM 23995</strain>
    </source>
</reference>
<protein>
    <submittedName>
        <fullName evidence="1">Uncharacterized protein</fullName>
    </submittedName>
</protein>
<dbReference type="RefSeq" id="WP_091662019.1">
    <property type="nucleotide sequence ID" value="NZ_FONT01000005.1"/>
</dbReference>
<sequence>MSLIGFELLAGRSISIQPDAVFSIAVFWNNEKIPTSLGKDTYHRHMLLLPNRRITGTGRIHHVANKNNSSFLLDQTTPCHLFKSPFRSMDTLHINVTTPPTINLEPLYRSVSIRFYKKNKSGTERYHLFLDPLSIIESQVNNFVIDLSHIMPKYIHA</sequence>
<dbReference type="OrthoDB" id="2900927at2"/>
<gene>
    <name evidence="1" type="ORF">SAMN05192532_10590</name>
</gene>
<organism evidence="1 2">
    <name type="scientific">Alteribacillus iranensis</name>
    <dbReference type="NCBI Taxonomy" id="930128"/>
    <lineage>
        <taxon>Bacteria</taxon>
        <taxon>Bacillati</taxon>
        <taxon>Bacillota</taxon>
        <taxon>Bacilli</taxon>
        <taxon>Bacillales</taxon>
        <taxon>Bacillaceae</taxon>
        <taxon>Alteribacillus</taxon>
    </lineage>
</organism>
<dbReference type="EMBL" id="FONT01000005">
    <property type="protein sequence ID" value="SFE87629.1"/>
    <property type="molecule type" value="Genomic_DNA"/>
</dbReference>
<proteinExistence type="predicted"/>
<name>A0A1I2E4Q5_9BACI</name>